<dbReference type="InterPro" id="IPR051933">
    <property type="entry name" value="Resuscitation_pf_RpfB"/>
</dbReference>
<proteinExistence type="predicted"/>
<dbReference type="InterPro" id="IPR010611">
    <property type="entry name" value="3D_dom"/>
</dbReference>
<dbReference type="GO" id="GO:0009254">
    <property type="term" value="P:peptidoglycan turnover"/>
    <property type="evidence" value="ECO:0007669"/>
    <property type="project" value="InterPro"/>
</dbReference>
<sequence>MIRGKWRAFGVAGLGLLSALLLVETAPRTTRAVRLPDPVRLATASGMALWPWQPGGIFWTHAWFASQPFPVVTQKDPGLPAGQTDLLTPGQPGVVYRTGPVSVSVLPPVAQTVIQGTAPIHQLRVNGVTYYYDRVFTAMTTAYNGSWAMNGPSGAVAAWNGQPLRPGDVAVDPSVIPLGTYLYIDGYGPARAVDTGSAIWGDHIDLFYQESDWQVALYGIQFHKVYILTEPPPHFTG</sequence>
<name>G8TWG2_SULAD</name>
<evidence type="ECO:0000259" key="2">
    <source>
        <dbReference type="Pfam" id="PF06725"/>
    </source>
</evidence>
<dbReference type="PATRIC" id="fig|679936.5.peg.1428"/>
<dbReference type="KEGG" id="sap:Sulac_1363"/>
<evidence type="ECO:0000313" key="4">
    <source>
        <dbReference type="Proteomes" id="UP000005439"/>
    </source>
</evidence>
<reference evidence="4" key="1">
    <citation type="submission" date="2011-12" db="EMBL/GenBank/DDBJ databases">
        <title>The complete genome of chromosome of Sulfobacillus acidophilus DSM 10332.</title>
        <authorList>
            <person name="Lucas S."/>
            <person name="Han J."/>
            <person name="Lapidus A."/>
            <person name="Bruce D."/>
            <person name="Goodwin L."/>
            <person name="Pitluck S."/>
            <person name="Peters L."/>
            <person name="Kyrpides N."/>
            <person name="Mavromatis K."/>
            <person name="Ivanova N."/>
            <person name="Mikhailova N."/>
            <person name="Chertkov O."/>
            <person name="Saunders E."/>
            <person name="Detter J.C."/>
            <person name="Tapia R."/>
            <person name="Han C."/>
            <person name="Land M."/>
            <person name="Hauser L."/>
            <person name="Markowitz V."/>
            <person name="Cheng J.-F."/>
            <person name="Hugenholtz P."/>
            <person name="Woyke T."/>
            <person name="Wu D."/>
            <person name="Pukall R."/>
            <person name="Gehrich-Schroeter G."/>
            <person name="Schneider S."/>
            <person name="Klenk H.-P."/>
            <person name="Eisen J.A."/>
        </authorList>
    </citation>
    <scope>NUCLEOTIDE SEQUENCE [LARGE SCALE GENOMIC DNA]</scope>
    <source>
        <strain evidence="4">ATCC 700253 / DSM 10332 / NAL</strain>
    </source>
</reference>
<gene>
    <name evidence="3" type="ordered locus">Sulac_1363</name>
</gene>
<dbReference type="PANTHER" id="PTHR39160">
    <property type="entry name" value="CELL WALL-BINDING PROTEIN YOCH"/>
    <property type="match status" value="1"/>
</dbReference>
<dbReference type="InterPro" id="IPR036908">
    <property type="entry name" value="RlpA-like_sf"/>
</dbReference>
<dbReference type="PANTHER" id="PTHR39160:SF4">
    <property type="entry name" value="RESUSCITATION-PROMOTING FACTOR RPFB"/>
    <property type="match status" value="1"/>
</dbReference>
<dbReference type="Proteomes" id="UP000005439">
    <property type="component" value="Chromosome"/>
</dbReference>
<dbReference type="STRING" id="679936.Sulac_1363"/>
<dbReference type="GO" id="GO:0019867">
    <property type="term" value="C:outer membrane"/>
    <property type="evidence" value="ECO:0007669"/>
    <property type="project" value="InterPro"/>
</dbReference>
<evidence type="ECO:0000256" key="1">
    <source>
        <dbReference type="ARBA" id="ARBA00022729"/>
    </source>
</evidence>
<dbReference type="SUPFAM" id="SSF50685">
    <property type="entry name" value="Barwin-like endoglucanases"/>
    <property type="match status" value="1"/>
</dbReference>
<evidence type="ECO:0000313" key="3">
    <source>
        <dbReference type="EMBL" id="AEW04860.1"/>
    </source>
</evidence>
<dbReference type="Gene3D" id="2.40.40.10">
    <property type="entry name" value="RlpA-like domain"/>
    <property type="match status" value="1"/>
</dbReference>
<protein>
    <submittedName>
        <fullName evidence="3">3D domain-containing protein</fullName>
    </submittedName>
</protein>
<organism evidence="3 4">
    <name type="scientific">Sulfobacillus acidophilus (strain ATCC 700253 / DSM 10332 / NAL)</name>
    <dbReference type="NCBI Taxonomy" id="679936"/>
    <lineage>
        <taxon>Bacteria</taxon>
        <taxon>Bacillati</taxon>
        <taxon>Bacillota</taxon>
        <taxon>Clostridia</taxon>
        <taxon>Eubacteriales</taxon>
        <taxon>Clostridiales Family XVII. Incertae Sedis</taxon>
        <taxon>Sulfobacillus</taxon>
    </lineage>
</organism>
<dbReference type="HOGENOM" id="CLU_1170167_0_0_9"/>
<dbReference type="GO" id="GO:0004553">
    <property type="term" value="F:hydrolase activity, hydrolyzing O-glycosyl compounds"/>
    <property type="evidence" value="ECO:0007669"/>
    <property type="project" value="InterPro"/>
</dbReference>
<dbReference type="InterPro" id="IPR059180">
    <property type="entry name" value="3D_YorM"/>
</dbReference>
<feature type="domain" description="3D" evidence="2">
    <location>
        <begin position="169"/>
        <end position="228"/>
    </location>
</feature>
<reference evidence="3 4" key="2">
    <citation type="journal article" date="2012" name="Stand. Genomic Sci.">
        <title>Complete genome sequence of the moderately thermophilic mineral-sulfide-oxidizing firmicute Sulfobacillus acidophilus type strain (NAL(T)).</title>
        <authorList>
            <person name="Anderson I."/>
            <person name="Chertkov O."/>
            <person name="Chen A."/>
            <person name="Saunders E."/>
            <person name="Lapidus A."/>
            <person name="Nolan M."/>
            <person name="Lucas S."/>
            <person name="Hammon N."/>
            <person name="Deshpande S."/>
            <person name="Cheng J.F."/>
            <person name="Han C."/>
            <person name="Tapia R."/>
            <person name="Goodwin L.A."/>
            <person name="Pitluck S."/>
            <person name="Liolios K."/>
            <person name="Pagani I."/>
            <person name="Ivanova N."/>
            <person name="Mikhailova N."/>
            <person name="Pati A."/>
            <person name="Palaniappan K."/>
            <person name="Land M."/>
            <person name="Pan C."/>
            <person name="Rohde M."/>
            <person name="Pukall R."/>
            <person name="Goker M."/>
            <person name="Detter J.C."/>
            <person name="Woyke T."/>
            <person name="Bristow J."/>
            <person name="Eisen J.A."/>
            <person name="Markowitz V."/>
            <person name="Hugenholtz P."/>
            <person name="Kyrpides N.C."/>
            <person name="Klenk H.P."/>
            <person name="Mavromatis K."/>
        </authorList>
    </citation>
    <scope>NUCLEOTIDE SEQUENCE [LARGE SCALE GENOMIC DNA]</scope>
    <source>
        <strain evidence="4">ATCC 700253 / DSM 10332 / NAL</strain>
    </source>
</reference>
<dbReference type="AlphaFoldDB" id="G8TWG2"/>
<dbReference type="CDD" id="cd14667">
    <property type="entry name" value="3D_containing_proteins"/>
    <property type="match status" value="1"/>
</dbReference>
<keyword evidence="1" id="KW-0732">Signal</keyword>
<accession>G8TWG2</accession>
<dbReference type="Pfam" id="PF06725">
    <property type="entry name" value="3D"/>
    <property type="match status" value="1"/>
</dbReference>
<keyword evidence="4" id="KW-1185">Reference proteome</keyword>
<dbReference type="EMBL" id="CP003179">
    <property type="protein sequence ID" value="AEW04860.1"/>
    <property type="molecule type" value="Genomic_DNA"/>
</dbReference>